<dbReference type="SUPFAM" id="SSF161070">
    <property type="entry name" value="SNF-like"/>
    <property type="match status" value="1"/>
</dbReference>
<proteinExistence type="predicted"/>
<dbReference type="InterPro" id="IPR000175">
    <property type="entry name" value="Na/ntran_symport"/>
</dbReference>
<dbReference type="GO" id="GO:0046872">
    <property type="term" value="F:metal ion binding"/>
    <property type="evidence" value="ECO:0007669"/>
    <property type="project" value="UniProtKB-KW"/>
</dbReference>
<evidence type="ECO:0000256" key="1">
    <source>
        <dbReference type="ARBA" id="ARBA00004141"/>
    </source>
</evidence>
<evidence type="ECO:0000256" key="6">
    <source>
        <dbReference type="PIRSR" id="PIRSR600175-1"/>
    </source>
</evidence>
<accession>A0A6I9MSA7</accession>
<gene>
    <name evidence="9" type="primary">LOC104943544</name>
</gene>
<evidence type="ECO:0000256" key="5">
    <source>
        <dbReference type="ARBA" id="ARBA00023136"/>
    </source>
</evidence>
<keyword evidence="8" id="KW-1185">Reference proteome</keyword>
<feature type="transmembrane region" description="Helical" evidence="7">
    <location>
        <begin position="28"/>
        <end position="51"/>
    </location>
</feature>
<evidence type="ECO:0000256" key="2">
    <source>
        <dbReference type="ARBA" id="ARBA00022448"/>
    </source>
</evidence>
<protein>
    <submittedName>
        <fullName evidence="9">Sodium- and chloride-dependent betaine transporter-like</fullName>
    </submittedName>
</protein>
<keyword evidence="3 7" id="KW-0812">Transmembrane</keyword>
<feature type="binding site" evidence="6">
    <location>
        <position position="113"/>
    </location>
    <ligand>
        <name>Na(+)</name>
        <dbReference type="ChEBI" id="CHEBI:29101"/>
        <label>1</label>
    </ligand>
</feature>
<dbReference type="InterPro" id="IPR037272">
    <property type="entry name" value="SNS_sf"/>
</dbReference>
<evidence type="ECO:0000256" key="7">
    <source>
        <dbReference type="SAM" id="Phobius"/>
    </source>
</evidence>
<dbReference type="PANTHER" id="PTHR11616">
    <property type="entry name" value="SODIUM/CHLORIDE DEPENDENT TRANSPORTER"/>
    <property type="match status" value="1"/>
</dbReference>
<dbReference type="GO" id="GO:0005332">
    <property type="term" value="F:gamma-aminobutyric acid:sodium:chloride symporter activity"/>
    <property type="evidence" value="ECO:0007669"/>
    <property type="project" value="TreeGrafter"/>
</dbReference>
<keyword evidence="2" id="KW-0813">Transport</keyword>
<dbReference type="OrthoDB" id="6581954at2759"/>
<dbReference type="GeneID" id="104943544"/>
<dbReference type="GO" id="GO:0042995">
    <property type="term" value="C:cell projection"/>
    <property type="evidence" value="ECO:0007669"/>
    <property type="project" value="TreeGrafter"/>
</dbReference>
<name>A0A6I9MSA7_9TELE</name>
<evidence type="ECO:0000256" key="3">
    <source>
        <dbReference type="ARBA" id="ARBA00022692"/>
    </source>
</evidence>
<comment type="subcellular location">
    <subcellularLocation>
        <location evidence="1">Membrane</location>
        <topology evidence="1">Multi-pass membrane protein</topology>
    </subcellularLocation>
</comment>
<evidence type="ECO:0000256" key="4">
    <source>
        <dbReference type="ARBA" id="ARBA00022989"/>
    </source>
</evidence>
<reference evidence="9" key="1">
    <citation type="submission" date="2025-08" db="UniProtKB">
        <authorList>
            <consortium name="RefSeq"/>
        </authorList>
    </citation>
    <scope>IDENTIFICATION</scope>
    <source>
        <tissue evidence="9">Muscle</tissue>
    </source>
</reference>
<keyword evidence="5 7" id="KW-0472">Membrane</keyword>
<evidence type="ECO:0000313" key="9">
    <source>
        <dbReference type="RefSeq" id="XP_010767297.1"/>
    </source>
</evidence>
<dbReference type="Pfam" id="PF00209">
    <property type="entry name" value="SNF"/>
    <property type="match status" value="1"/>
</dbReference>
<dbReference type="Proteomes" id="UP000504611">
    <property type="component" value="Unplaced"/>
</dbReference>
<dbReference type="GO" id="GO:0005886">
    <property type="term" value="C:plasma membrane"/>
    <property type="evidence" value="ECO:0007669"/>
    <property type="project" value="TreeGrafter"/>
</dbReference>
<keyword evidence="4 7" id="KW-1133">Transmembrane helix</keyword>
<sequence>MTLGMSPEEEFWMHRVLRLSNDGSLGKLNWDLAFCLLLAWVMVYFCIFQGIKITGKVVYLTATFPYLMLLILFFRGVTLPGAWEGLVYYLYPDFRRISDPDVWLDAGTQVFFSYAVCQGVLTSLGSYNKYNNNCYRSAST</sequence>
<dbReference type="PANTHER" id="PTHR11616:SF280">
    <property type="entry name" value="TRANSPORTER"/>
    <property type="match status" value="1"/>
</dbReference>
<organism evidence="8 9">
    <name type="scientific">Notothenia coriiceps</name>
    <name type="common">black rockcod</name>
    <dbReference type="NCBI Taxonomy" id="8208"/>
    <lineage>
        <taxon>Eukaryota</taxon>
        <taxon>Metazoa</taxon>
        <taxon>Chordata</taxon>
        <taxon>Craniata</taxon>
        <taxon>Vertebrata</taxon>
        <taxon>Euteleostomi</taxon>
        <taxon>Actinopterygii</taxon>
        <taxon>Neopterygii</taxon>
        <taxon>Teleostei</taxon>
        <taxon>Neoteleostei</taxon>
        <taxon>Acanthomorphata</taxon>
        <taxon>Eupercaria</taxon>
        <taxon>Perciformes</taxon>
        <taxon>Notothenioidei</taxon>
        <taxon>Nototheniidae</taxon>
        <taxon>Notothenia</taxon>
    </lineage>
</organism>
<dbReference type="PROSITE" id="PS50267">
    <property type="entry name" value="NA_NEUROTRAN_SYMP_3"/>
    <property type="match status" value="1"/>
</dbReference>
<keyword evidence="6" id="KW-0479">Metal-binding</keyword>
<feature type="non-terminal residue" evidence="9">
    <location>
        <position position="140"/>
    </location>
</feature>
<evidence type="ECO:0000313" key="8">
    <source>
        <dbReference type="Proteomes" id="UP000504611"/>
    </source>
</evidence>
<dbReference type="RefSeq" id="XP_010767297.1">
    <property type="nucleotide sequence ID" value="XM_010768995.1"/>
</dbReference>
<keyword evidence="6" id="KW-0915">Sodium</keyword>
<feature type="transmembrane region" description="Helical" evidence="7">
    <location>
        <begin position="57"/>
        <end position="74"/>
    </location>
</feature>
<dbReference type="AlphaFoldDB" id="A0A6I9MSA7"/>
<dbReference type="KEGG" id="ncc:104943544"/>